<dbReference type="InterPro" id="IPR033338">
    <property type="entry name" value="Spc105/Spc7"/>
</dbReference>
<keyword evidence="5" id="KW-1185">Reference proteome</keyword>
<sequence length="1119" mass="122310">MSLAARSPRSRKSLSLTEHDINVEQKEVKVVSGKHRNVAVNGEPGVAFQAGKAGEEMSPRRKARRQLQPRKSILKSLTRPEDFEENTAQYAHTMTFGSSMSLSRRVSFAPNAHVRMFDRPPAMSPDGTPVASGAPFPLPPAATAAPRQSISSHSRRSSITSIGSVSKPNVFAPSTFRGEGETQGEESMDIEPDSEESDADENGAGAGPVGRFAGDAGAFTFGDAAKQEDEEDMEEEDMDMDITQNVFGGIVRRASMAANTTVDSEVDSVANTSTPSDEEKTMDFTVAIGGLLPSQAPAGAMRNRNSIGYSIPMPEGTEYRAYLPGEAIEGEVEIEMEETIAFGGIIGPDDTLSSAGSEDTLNGGTRERTMTFNYNQSHLSQHDHPDDQDDGAMEMTIATGGIINLPPVSPAPTMPASVRVLTSTPSAPYPPVSPAQGLPTNTRPTSGTPSFARATVSSGQKSKEKEPTSKKRNVFAPSPSPEKTTTPKKTGLQVAGEVAKRLSFGSTPDAGSSQKRTRRESSTNETAKNVSNKKARVSFAPPPASNVGTEEVFGTPIFQSAPVSRASLLAPRSSLGTPMRLVPSPSAARARVSIVAQEASVEEIELNKDSEKAEAYEDEAEPEQEWEQQPMSIAAFLEMAGVPFMEHLPGANRRRSSVGRGLLGRSYAAGDRDFALQEYAEAQVNQYFVNMYTWATNQLTDYIRKGSAELNDVEARCEEHQPPVISEYLSASDEDKQLFEMTFKSFKTNTHLRAKERWYTWKKQLIDTIEPDVKKMLKGMREDNERLTDLNDQLSDLIPDLKAKQAALQAELAKEREVVAKIAACDQSELLGYKEGIAEQSTQIAMFTAELEESSAKLSALTTKLNELNATKQECVTAISHAKSQCDQFTRSDAIRLQEELDSMHHLHLWRPTQIHSDRLSLEFDHEILLTFDCESYIVNLDTARIEYLHEKVKESKKGGPVCKGDTPTESFFGMLRCAVEGMVSEKTCTTLSSMVQQIGQLWSTAQRLRSEMHYVNFRYPITYTFSPQDHSLMASVTIMLPRVKSKIVLDFVVSQEVLWGYPETLAGTETAIRQIYGQADLDLLNECAKSTMSSSTSQGCLGAFLQVCLDVGAEYGGK</sequence>
<feature type="coiled-coil region" evidence="1">
    <location>
        <begin position="777"/>
        <end position="811"/>
    </location>
</feature>
<reference evidence="5" key="2">
    <citation type="submission" date="2013-12" db="EMBL/GenBank/DDBJ databases">
        <title>Evolution of pathogenesis and genome organization in the Tremellales.</title>
        <authorList>
            <person name="Cuomo C."/>
            <person name="Litvintseva A."/>
            <person name="Heitman J."/>
            <person name="Chen Y."/>
            <person name="Sun S."/>
            <person name="Springer D."/>
            <person name="Dromer F."/>
            <person name="Young S."/>
            <person name="Zeng Q."/>
            <person name="Chapman S."/>
            <person name="Gujja S."/>
            <person name="Saif S."/>
            <person name="Birren B."/>
        </authorList>
    </citation>
    <scope>NUCLEOTIDE SEQUENCE [LARGE SCALE GENOMIC DNA]</scope>
    <source>
        <strain evidence="5">BCC8398</strain>
    </source>
</reference>
<feature type="region of interest" description="Disordered" evidence="2">
    <location>
        <begin position="119"/>
        <end position="216"/>
    </location>
</feature>
<dbReference type="GO" id="GO:0034501">
    <property type="term" value="P:protein localization to kinetochore"/>
    <property type="evidence" value="ECO:0007669"/>
    <property type="project" value="TreeGrafter"/>
</dbReference>
<feature type="compositionally biased region" description="Polar residues" evidence="2">
    <location>
        <begin position="438"/>
        <end position="460"/>
    </location>
</feature>
<accession>A0A1B9GY73</accession>
<feature type="compositionally biased region" description="Polar residues" evidence="2">
    <location>
        <begin position="504"/>
        <end position="514"/>
    </location>
</feature>
<dbReference type="Pfam" id="PF08317">
    <property type="entry name" value="Spc7"/>
    <property type="match status" value="1"/>
</dbReference>
<feature type="domain" description="Spc7 kinetochore protein" evidence="3">
    <location>
        <begin position="616"/>
        <end position="933"/>
    </location>
</feature>
<feature type="compositionally biased region" description="Acidic residues" evidence="2">
    <location>
        <begin position="182"/>
        <end position="201"/>
    </location>
</feature>
<dbReference type="SMART" id="SM00787">
    <property type="entry name" value="Spc7"/>
    <property type="match status" value="1"/>
</dbReference>
<name>A0A1B9GY73_9TREE</name>
<proteinExistence type="predicted"/>
<feature type="region of interest" description="Disordered" evidence="2">
    <location>
        <begin position="42"/>
        <end position="80"/>
    </location>
</feature>
<dbReference type="EMBL" id="KI669497">
    <property type="protein sequence ID" value="OCF35950.1"/>
    <property type="molecule type" value="Genomic_DNA"/>
</dbReference>
<evidence type="ECO:0000256" key="2">
    <source>
        <dbReference type="SAM" id="MobiDB-lite"/>
    </source>
</evidence>
<evidence type="ECO:0000256" key="1">
    <source>
        <dbReference type="SAM" id="Coils"/>
    </source>
</evidence>
<dbReference type="GO" id="GO:0000776">
    <property type="term" value="C:kinetochore"/>
    <property type="evidence" value="ECO:0007669"/>
    <property type="project" value="TreeGrafter"/>
</dbReference>
<organism evidence="4 5">
    <name type="scientific">Kwoniella heveanensis BCC8398</name>
    <dbReference type="NCBI Taxonomy" id="1296120"/>
    <lineage>
        <taxon>Eukaryota</taxon>
        <taxon>Fungi</taxon>
        <taxon>Dikarya</taxon>
        <taxon>Basidiomycota</taxon>
        <taxon>Agaricomycotina</taxon>
        <taxon>Tremellomycetes</taxon>
        <taxon>Tremellales</taxon>
        <taxon>Cryptococcaceae</taxon>
        <taxon>Kwoniella</taxon>
    </lineage>
</organism>
<dbReference type="Proteomes" id="UP000092666">
    <property type="component" value="Unassembled WGS sequence"/>
</dbReference>
<dbReference type="InterPro" id="IPR040850">
    <property type="entry name" value="Knl1_RWD_C"/>
</dbReference>
<dbReference type="GO" id="GO:0007094">
    <property type="term" value="P:mitotic spindle assembly checkpoint signaling"/>
    <property type="evidence" value="ECO:0007669"/>
    <property type="project" value="TreeGrafter"/>
</dbReference>
<protein>
    <recommendedName>
        <fullName evidence="3">Spc7 kinetochore protein domain-containing protein</fullName>
    </recommendedName>
</protein>
<evidence type="ECO:0000313" key="4">
    <source>
        <dbReference type="EMBL" id="OCF35950.1"/>
    </source>
</evidence>
<evidence type="ECO:0000259" key="3">
    <source>
        <dbReference type="SMART" id="SM00787"/>
    </source>
</evidence>
<dbReference type="InterPro" id="IPR013253">
    <property type="entry name" value="Spc7_domain"/>
</dbReference>
<feature type="compositionally biased region" description="Low complexity" evidence="2">
    <location>
        <begin position="141"/>
        <end position="166"/>
    </location>
</feature>
<dbReference type="PANTHER" id="PTHR28260">
    <property type="entry name" value="SPINDLE POLE BODY COMPONENT SPC105"/>
    <property type="match status" value="1"/>
</dbReference>
<feature type="compositionally biased region" description="Low complexity" evidence="2">
    <location>
        <begin position="481"/>
        <end position="490"/>
    </location>
</feature>
<evidence type="ECO:0000313" key="5">
    <source>
        <dbReference type="Proteomes" id="UP000092666"/>
    </source>
</evidence>
<dbReference type="STRING" id="1296120.A0A1B9GY73"/>
<dbReference type="GO" id="GO:1990758">
    <property type="term" value="P:mitotic sister chromatid biorientation"/>
    <property type="evidence" value="ECO:0007669"/>
    <property type="project" value="TreeGrafter"/>
</dbReference>
<keyword evidence="1" id="KW-0175">Coiled coil</keyword>
<dbReference type="OrthoDB" id="5592879at2759"/>
<gene>
    <name evidence="4" type="ORF">I316_02445</name>
</gene>
<feature type="region of interest" description="Disordered" evidence="2">
    <location>
        <begin position="425"/>
        <end position="546"/>
    </location>
</feature>
<reference evidence="4 5" key="1">
    <citation type="submission" date="2013-07" db="EMBL/GenBank/DDBJ databases">
        <title>The Genome Sequence of Cryptococcus heveanensis BCC8398.</title>
        <authorList>
            <consortium name="The Broad Institute Genome Sequencing Platform"/>
            <person name="Cuomo C."/>
            <person name="Litvintseva A."/>
            <person name="Chen Y."/>
            <person name="Heitman J."/>
            <person name="Sun S."/>
            <person name="Springer D."/>
            <person name="Dromer F."/>
            <person name="Young S.K."/>
            <person name="Zeng Q."/>
            <person name="Gargeya S."/>
            <person name="Fitzgerald M."/>
            <person name="Abouelleil A."/>
            <person name="Alvarado L."/>
            <person name="Berlin A.M."/>
            <person name="Chapman S.B."/>
            <person name="Dewar J."/>
            <person name="Goldberg J."/>
            <person name="Griggs A."/>
            <person name="Gujja S."/>
            <person name="Hansen M."/>
            <person name="Howarth C."/>
            <person name="Imamovic A."/>
            <person name="Larimer J."/>
            <person name="McCowan C."/>
            <person name="Murphy C."/>
            <person name="Pearson M."/>
            <person name="Priest M."/>
            <person name="Roberts A."/>
            <person name="Saif S."/>
            <person name="Shea T."/>
            <person name="Sykes S."/>
            <person name="Wortman J."/>
            <person name="Nusbaum C."/>
            <person name="Birren B."/>
        </authorList>
    </citation>
    <scope>NUCLEOTIDE SEQUENCE [LARGE SCALE GENOMIC DNA]</scope>
    <source>
        <strain evidence="4 5">BCC8398</strain>
    </source>
</reference>
<dbReference type="Pfam" id="PF18210">
    <property type="entry name" value="Knl1_RWD_C"/>
    <property type="match status" value="1"/>
</dbReference>
<dbReference type="AlphaFoldDB" id="A0A1B9GY73"/>
<dbReference type="PANTHER" id="PTHR28260:SF1">
    <property type="entry name" value="SPINDLE POLE BODY COMPONENT SPC105"/>
    <property type="match status" value="1"/>
</dbReference>